<keyword evidence="5" id="KW-1185">Reference proteome</keyword>
<name>A0ABD2RKA3_9SOLN</name>
<feature type="compositionally biased region" description="Polar residues" evidence="2">
    <location>
        <begin position="451"/>
        <end position="463"/>
    </location>
</feature>
<proteinExistence type="predicted"/>
<organism evidence="4 5">
    <name type="scientific">Solanum stoloniferum</name>
    <dbReference type="NCBI Taxonomy" id="62892"/>
    <lineage>
        <taxon>Eukaryota</taxon>
        <taxon>Viridiplantae</taxon>
        <taxon>Streptophyta</taxon>
        <taxon>Embryophyta</taxon>
        <taxon>Tracheophyta</taxon>
        <taxon>Spermatophyta</taxon>
        <taxon>Magnoliopsida</taxon>
        <taxon>eudicotyledons</taxon>
        <taxon>Gunneridae</taxon>
        <taxon>Pentapetalae</taxon>
        <taxon>asterids</taxon>
        <taxon>lamiids</taxon>
        <taxon>Solanales</taxon>
        <taxon>Solanaceae</taxon>
        <taxon>Solanoideae</taxon>
        <taxon>Solaneae</taxon>
        <taxon>Solanum</taxon>
    </lineage>
</organism>
<accession>A0ABD2RKA3</accession>
<dbReference type="Pfam" id="PF00620">
    <property type="entry name" value="RhoGAP"/>
    <property type="match status" value="1"/>
</dbReference>
<dbReference type="Proteomes" id="UP001627284">
    <property type="component" value="Unassembled WGS sequence"/>
</dbReference>
<dbReference type="PROSITE" id="PS50238">
    <property type="entry name" value="RHOGAP"/>
    <property type="match status" value="1"/>
</dbReference>
<feature type="region of interest" description="Disordered" evidence="2">
    <location>
        <begin position="110"/>
        <end position="197"/>
    </location>
</feature>
<feature type="compositionally biased region" description="Basic and acidic residues" evidence="2">
    <location>
        <begin position="429"/>
        <end position="448"/>
    </location>
</feature>
<evidence type="ECO:0000256" key="1">
    <source>
        <dbReference type="SAM" id="Coils"/>
    </source>
</evidence>
<sequence length="463" mass="51589">MRSAICDTLPEPNRRLLQRILMMMQTVVSHKIENRMSTPAVAACMAPLLLRPLLDGECEIESDFEMGNDGSVQLIQAAAAANHAQAIVITLLEEYDKLFAEGSVLPELYSDSDYSGSGSEELTDDDESYEDDSQEGSDADTGDDICRKSSATTSEVGEYEDSNKSCQVSKSGSKIREADSEASRSMPRSPPHNCIPLEGSKSFLVQYSRTDCGEQLGPELAKTSTSQKLTDVQCSRRPALWGRSPAKKNLSMESINVPLDDVTEIQRLEVTKTDLQFQIAEQAKGNALLQESLENRKNALHEHRLSLEKDVAQLEEQLEKEMKLRKLLEAGVNMSLVEEVDEAEGEIINLKERYNSLEESCTHVSDQPQQCQDKDDKHKDVKTSATSQNFDNSTRDELEADSYKDKKNESELLGNKHVPQSKQTDSSNYEEHQTPLQNDIEREKDTPDKLQASQSQTSDKVGS</sequence>
<dbReference type="PANTHER" id="PTHR46265:SF2">
    <property type="entry name" value="RHO GTPASE-ACTIVATING PROTEIN 7"/>
    <property type="match status" value="1"/>
</dbReference>
<dbReference type="EMBL" id="JBJKTR010000019">
    <property type="protein sequence ID" value="KAL3332303.1"/>
    <property type="molecule type" value="Genomic_DNA"/>
</dbReference>
<feature type="compositionally biased region" description="Basic and acidic residues" evidence="2">
    <location>
        <begin position="372"/>
        <end position="382"/>
    </location>
</feature>
<feature type="domain" description="Rho-GAP" evidence="3">
    <location>
        <begin position="1"/>
        <end position="99"/>
    </location>
</feature>
<evidence type="ECO:0000313" key="5">
    <source>
        <dbReference type="Proteomes" id="UP001627284"/>
    </source>
</evidence>
<gene>
    <name evidence="4" type="ORF">AABB24_032739</name>
</gene>
<feature type="compositionally biased region" description="Low complexity" evidence="2">
    <location>
        <begin position="110"/>
        <end position="120"/>
    </location>
</feature>
<keyword evidence="1" id="KW-0175">Coiled coil</keyword>
<evidence type="ECO:0000256" key="2">
    <source>
        <dbReference type="SAM" id="MobiDB-lite"/>
    </source>
</evidence>
<dbReference type="SUPFAM" id="SSF48350">
    <property type="entry name" value="GTPase activation domain, GAP"/>
    <property type="match status" value="1"/>
</dbReference>
<comment type="caution">
    <text evidence="4">The sequence shown here is derived from an EMBL/GenBank/DDBJ whole genome shotgun (WGS) entry which is preliminary data.</text>
</comment>
<evidence type="ECO:0000313" key="4">
    <source>
        <dbReference type="EMBL" id="KAL3332303.1"/>
    </source>
</evidence>
<reference evidence="4 5" key="1">
    <citation type="submission" date="2024-05" db="EMBL/GenBank/DDBJ databases">
        <title>De novo assembly of an allotetraploid wild potato.</title>
        <authorList>
            <person name="Hosaka A.J."/>
        </authorList>
    </citation>
    <scope>NUCLEOTIDE SEQUENCE [LARGE SCALE GENOMIC DNA]</scope>
    <source>
        <tissue evidence="4">Young leaves</tissue>
    </source>
</reference>
<dbReference type="InterPro" id="IPR052799">
    <property type="entry name" value="Rho_GAP_Regulators"/>
</dbReference>
<feature type="compositionally biased region" description="Polar residues" evidence="2">
    <location>
        <begin position="383"/>
        <end position="392"/>
    </location>
</feature>
<dbReference type="InterPro" id="IPR008936">
    <property type="entry name" value="Rho_GTPase_activation_prot"/>
</dbReference>
<feature type="compositionally biased region" description="Acidic residues" evidence="2">
    <location>
        <begin position="121"/>
        <end position="143"/>
    </location>
</feature>
<dbReference type="Gene3D" id="1.10.555.10">
    <property type="entry name" value="Rho GTPase activation protein"/>
    <property type="match status" value="1"/>
</dbReference>
<feature type="region of interest" description="Disordered" evidence="2">
    <location>
        <begin position="364"/>
        <end position="463"/>
    </location>
</feature>
<feature type="compositionally biased region" description="Basic and acidic residues" evidence="2">
    <location>
        <begin position="393"/>
        <end position="410"/>
    </location>
</feature>
<feature type="coiled-coil region" evidence="1">
    <location>
        <begin position="297"/>
        <end position="360"/>
    </location>
</feature>
<dbReference type="InterPro" id="IPR000198">
    <property type="entry name" value="RhoGAP_dom"/>
</dbReference>
<protein>
    <recommendedName>
        <fullName evidence="3">Rho-GAP domain-containing protein</fullName>
    </recommendedName>
</protein>
<dbReference type="PANTHER" id="PTHR46265">
    <property type="entry name" value="RHO GTPASE-ACTIVATING PROTEIN 7"/>
    <property type="match status" value="1"/>
</dbReference>
<feature type="compositionally biased region" description="Polar residues" evidence="2">
    <location>
        <begin position="418"/>
        <end position="427"/>
    </location>
</feature>
<dbReference type="AlphaFoldDB" id="A0ABD2RKA3"/>
<evidence type="ECO:0000259" key="3">
    <source>
        <dbReference type="PROSITE" id="PS50238"/>
    </source>
</evidence>